<proteinExistence type="predicted"/>
<dbReference type="OrthoDB" id="4924068at2759"/>
<dbReference type="AlphaFoldDB" id="A0A9P8N8D2"/>
<organism evidence="2 3">
    <name type="scientific">Hirsutella rhossiliensis</name>
    <dbReference type="NCBI Taxonomy" id="111463"/>
    <lineage>
        <taxon>Eukaryota</taxon>
        <taxon>Fungi</taxon>
        <taxon>Dikarya</taxon>
        <taxon>Ascomycota</taxon>
        <taxon>Pezizomycotina</taxon>
        <taxon>Sordariomycetes</taxon>
        <taxon>Hypocreomycetidae</taxon>
        <taxon>Hypocreales</taxon>
        <taxon>Ophiocordycipitaceae</taxon>
        <taxon>Hirsutella</taxon>
    </lineage>
</organism>
<gene>
    <name evidence="2" type="ORF">HRG_01064</name>
</gene>
<feature type="chain" id="PRO_5040146589" evidence="1">
    <location>
        <begin position="22"/>
        <end position="191"/>
    </location>
</feature>
<dbReference type="EMBL" id="JAIZPD010000001">
    <property type="protein sequence ID" value="KAH0968422.1"/>
    <property type="molecule type" value="Genomic_DNA"/>
</dbReference>
<protein>
    <submittedName>
        <fullName evidence="2">Uncharacterized protein</fullName>
    </submittedName>
</protein>
<sequence length="191" mass="21111">MLLRIDKLLPALVLAVGAARATPRAEAEAEAAAHAIAEEAGRSNDAMAMPQFWANSSSGSSSSGGRNSSIGSYNETSVAPIMVPINYTITVFNSDCPCRRTHLRYCTWFRRQRVRDGRCYPISHYAQSTRVLDPLVSERNRLACRIYTGLHCDGLGFELTFVDSTRCREPAHFASKQNIGYRSFVCYHVGA</sequence>
<name>A0A9P8N8D2_9HYPO</name>
<accession>A0A9P8N8D2</accession>
<evidence type="ECO:0000256" key="1">
    <source>
        <dbReference type="SAM" id="SignalP"/>
    </source>
</evidence>
<dbReference type="RefSeq" id="XP_044725935.1">
    <property type="nucleotide sequence ID" value="XM_044859535.1"/>
</dbReference>
<evidence type="ECO:0000313" key="2">
    <source>
        <dbReference type="EMBL" id="KAH0968422.1"/>
    </source>
</evidence>
<dbReference type="Proteomes" id="UP000824596">
    <property type="component" value="Unassembled WGS sequence"/>
</dbReference>
<keyword evidence="1" id="KW-0732">Signal</keyword>
<reference evidence="2" key="1">
    <citation type="submission" date="2021-09" db="EMBL/GenBank/DDBJ databases">
        <title>A high-quality genome of the endoparasitic fungus Hirsutella rhossiliensis with a comparison of Hirsutella genomes reveals transposable elements contributing to genome size variation.</title>
        <authorList>
            <person name="Lin R."/>
            <person name="Jiao Y."/>
            <person name="Sun X."/>
            <person name="Ling J."/>
            <person name="Xie B."/>
            <person name="Cheng X."/>
        </authorList>
    </citation>
    <scope>NUCLEOTIDE SEQUENCE</scope>
    <source>
        <strain evidence="2">HR02</strain>
    </source>
</reference>
<evidence type="ECO:0000313" key="3">
    <source>
        <dbReference type="Proteomes" id="UP000824596"/>
    </source>
</evidence>
<keyword evidence="3" id="KW-1185">Reference proteome</keyword>
<dbReference type="GeneID" id="68350193"/>
<feature type="signal peptide" evidence="1">
    <location>
        <begin position="1"/>
        <end position="21"/>
    </location>
</feature>
<comment type="caution">
    <text evidence="2">The sequence shown here is derived from an EMBL/GenBank/DDBJ whole genome shotgun (WGS) entry which is preliminary data.</text>
</comment>